<proteinExistence type="predicted"/>
<dbReference type="Proteomes" id="UP000185469">
    <property type="component" value="Chromosome"/>
</dbReference>
<accession>A0A1L7CXI3</accession>
<name>A0A1L7CXI3_9CORY</name>
<gene>
    <name evidence="1" type="ORF">CSPHI_05020</name>
</gene>
<evidence type="ECO:0000313" key="1">
    <source>
        <dbReference type="EMBL" id="APT90502.1"/>
    </source>
</evidence>
<dbReference type="InterPro" id="IPR058154">
    <property type="entry name" value="Bxb1_TTP-like"/>
</dbReference>
<reference evidence="1 2" key="1">
    <citation type="submission" date="2014-08" db="EMBL/GenBank/DDBJ databases">
        <title>Complete genome sequence of Corynebacterium sphenisci CECT 5990(T) (=DSM 44792(T)), isolated from healthy wild penguins.</title>
        <authorList>
            <person name="Ruckert C."/>
            <person name="Albersmeier A."/>
            <person name="Winkler A."/>
            <person name="Kalinowski J."/>
        </authorList>
    </citation>
    <scope>NUCLEOTIDE SEQUENCE [LARGE SCALE GENOMIC DNA]</scope>
    <source>
        <strain evidence="1 2">DSM 44792</strain>
    </source>
</reference>
<evidence type="ECO:0000313" key="2">
    <source>
        <dbReference type="Proteomes" id="UP000185469"/>
    </source>
</evidence>
<sequence length="217" mass="23248">MTVTLPAYQDSAVLMPDHGAVYVADPGTEPPTLDAIQQWIATGRDGEIAGGWKPIGYTSLDEMPAISAEIEGGKAAGSWENHRLRTTAVTSSESIVVSPIQWSEEPIRRRWGAGAKLDGATGRILRPDTYEPVEDAVLVLFVSGTQVLGLHWWKGSTSPEGEIKPSEEAFMALPFKYTFLTMPGKEGAGFILGAHLETKDSDGDGIPDHSDDTPGTV</sequence>
<dbReference type="STRING" id="1437874.CSPHI_05020"/>
<organism evidence="1 2">
    <name type="scientific">Corynebacterium sphenisci DSM 44792</name>
    <dbReference type="NCBI Taxonomy" id="1437874"/>
    <lineage>
        <taxon>Bacteria</taxon>
        <taxon>Bacillati</taxon>
        <taxon>Actinomycetota</taxon>
        <taxon>Actinomycetes</taxon>
        <taxon>Mycobacteriales</taxon>
        <taxon>Corynebacteriaceae</taxon>
        <taxon>Corynebacterium</taxon>
    </lineage>
</organism>
<dbReference type="KEGG" id="csph:CSPHI_05020"/>
<dbReference type="EMBL" id="CP009248">
    <property type="protein sequence ID" value="APT90502.1"/>
    <property type="molecule type" value="Genomic_DNA"/>
</dbReference>
<evidence type="ECO:0008006" key="3">
    <source>
        <dbReference type="Google" id="ProtNLM"/>
    </source>
</evidence>
<keyword evidence="2" id="KW-1185">Reference proteome</keyword>
<dbReference type="AlphaFoldDB" id="A0A1L7CXI3"/>
<dbReference type="Pfam" id="PF25681">
    <property type="entry name" value="Phage_TTP_17"/>
    <property type="match status" value="1"/>
</dbReference>
<dbReference type="OrthoDB" id="4094653at2"/>
<dbReference type="RefSeq" id="WP_075691758.1">
    <property type="nucleotide sequence ID" value="NZ_CP009248.1"/>
</dbReference>
<protein>
    <recommendedName>
        <fullName evidence="3">Major tail protein</fullName>
    </recommendedName>
</protein>